<dbReference type="GO" id="GO:0051015">
    <property type="term" value="F:actin filament binding"/>
    <property type="evidence" value="ECO:0007669"/>
    <property type="project" value="TreeGrafter"/>
</dbReference>
<comment type="caution">
    <text evidence="1">The sequence shown here is derived from an EMBL/GenBank/DDBJ whole genome shotgun (WGS) entry which is preliminary data.</text>
</comment>
<dbReference type="GO" id="GO:0030041">
    <property type="term" value="P:actin filament polymerization"/>
    <property type="evidence" value="ECO:0007669"/>
    <property type="project" value="TreeGrafter"/>
</dbReference>
<protein>
    <recommendedName>
        <fullName evidence="3">Fascin domain-containing protein</fullName>
    </recommendedName>
</protein>
<accession>A0AAV5T527</accession>
<evidence type="ECO:0000313" key="2">
    <source>
        <dbReference type="Proteomes" id="UP001432027"/>
    </source>
</evidence>
<dbReference type="AlphaFoldDB" id="A0AAV5T527"/>
<gene>
    <name evidence="1" type="ORF">PENTCL1PPCAC_12862</name>
</gene>
<proteinExistence type="predicted"/>
<reference evidence="1" key="1">
    <citation type="submission" date="2023-10" db="EMBL/GenBank/DDBJ databases">
        <title>Genome assembly of Pristionchus species.</title>
        <authorList>
            <person name="Yoshida K."/>
            <person name="Sommer R.J."/>
        </authorList>
    </citation>
    <scope>NUCLEOTIDE SEQUENCE</scope>
    <source>
        <strain evidence="1">RS0144</strain>
    </source>
</reference>
<dbReference type="Gene3D" id="2.80.10.50">
    <property type="match status" value="1"/>
</dbReference>
<evidence type="ECO:0000313" key="1">
    <source>
        <dbReference type="EMBL" id="GMS90687.1"/>
    </source>
</evidence>
<dbReference type="InterPro" id="IPR052883">
    <property type="entry name" value="Hisactophilin"/>
</dbReference>
<evidence type="ECO:0008006" key="3">
    <source>
        <dbReference type="Google" id="ProtNLM"/>
    </source>
</evidence>
<dbReference type="EMBL" id="BTSX01000003">
    <property type="protein sequence ID" value="GMS90687.1"/>
    <property type="molecule type" value="Genomic_DNA"/>
</dbReference>
<dbReference type="SUPFAM" id="SSF50405">
    <property type="entry name" value="Actin-crosslinking proteins"/>
    <property type="match status" value="1"/>
</dbReference>
<keyword evidence="2" id="KW-1185">Reference proteome</keyword>
<dbReference type="Proteomes" id="UP001432027">
    <property type="component" value="Unassembled WGS sequence"/>
</dbReference>
<sequence>MFFFLAVDDSAEIIPNEEYESTKTKSITGAIFSEIAPSTQIVPPTRMTQKSKGGPAVFGEKQRIVGVGGLFVRVHNVGGRWIVDTSLTSGDDERFHFQDHDDMIVFKTVHGAYLCATGEGEVSIADEIGPRSKWSAYETEEYSWSFKSHQGWWLSIDTTNGIVCTKPSNSESERFICHYWEMPSV</sequence>
<dbReference type="PANTHER" id="PTHR33351:SF1">
    <property type="entry name" value="IG-LIKE DOMAIN-CONTAINING PROTEIN-RELATED"/>
    <property type="match status" value="1"/>
</dbReference>
<organism evidence="1 2">
    <name type="scientific">Pristionchus entomophagus</name>
    <dbReference type="NCBI Taxonomy" id="358040"/>
    <lineage>
        <taxon>Eukaryota</taxon>
        <taxon>Metazoa</taxon>
        <taxon>Ecdysozoa</taxon>
        <taxon>Nematoda</taxon>
        <taxon>Chromadorea</taxon>
        <taxon>Rhabditida</taxon>
        <taxon>Rhabditina</taxon>
        <taxon>Diplogasteromorpha</taxon>
        <taxon>Diplogasteroidea</taxon>
        <taxon>Neodiplogasteridae</taxon>
        <taxon>Pristionchus</taxon>
    </lineage>
</organism>
<dbReference type="InterPro" id="IPR008999">
    <property type="entry name" value="Actin-crosslinking"/>
</dbReference>
<name>A0AAV5T527_9BILA</name>
<dbReference type="CDD" id="cd00257">
    <property type="entry name" value="beta-trefoil_FSCN-like"/>
    <property type="match status" value="1"/>
</dbReference>
<dbReference type="GO" id="GO:0015629">
    <property type="term" value="C:actin cytoskeleton"/>
    <property type="evidence" value="ECO:0007669"/>
    <property type="project" value="TreeGrafter"/>
</dbReference>
<dbReference type="PANTHER" id="PTHR33351">
    <property type="entry name" value="HISACTOPHILIN-1-RELATED"/>
    <property type="match status" value="1"/>
</dbReference>